<organism evidence="3 4">
    <name type="scientific">Mytilus galloprovincialis</name>
    <name type="common">Mediterranean mussel</name>
    <dbReference type="NCBI Taxonomy" id="29158"/>
    <lineage>
        <taxon>Eukaryota</taxon>
        <taxon>Metazoa</taxon>
        <taxon>Spiralia</taxon>
        <taxon>Lophotrochozoa</taxon>
        <taxon>Mollusca</taxon>
        <taxon>Bivalvia</taxon>
        <taxon>Autobranchia</taxon>
        <taxon>Pteriomorphia</taxon>
        <taxon>Mytilida</taxon>
        <taxon>Mytiloidea</taxon>
        <taxon>Mytilidae</taxon>
        <taxon>Mytilinae</taxon>
        <taxon>Mytilus</taxon>
    </lineage>
</organism>
<feature type="region of interest" description="Disordered" evidence="1">
    <location>
        <begin position="474"/>
        <end position="524"/>
    </location>
</feature>
<dbReference type="OrthoDB" id="6153825at2759"/>
<feature type="compositionally biased region" description="Polar residues" evidence="1">
    <location>
        <begin position="48"/>
        <end position="77"/>
    </location>
</feature>
<reference evidence="3" key="1">
    <citation type="submission" date="2018-11" db="EMBL/GenBank/DDBJ databases">
        <authorList>
            <person name="Alioto T."/>
            <person name="Alioto T."/>
        </authorList>
    </citation>
    <scope>NUCLEOTIDE SEQUENCE</scope>
</reference>
<evidence type="ECO:0000256" key="2">
    <source>
        <dbReference type="SAM" id="Phobius"/>
    </source>
</evidence>
<gene>
    <name evidence="3" type="ORF">MGAL_10B059604</name>
</gene>
<feature type="compositionally biased region" description="Polar residues" evidence="1">
    <location>
        <begin position="149"/>
        <end position="168"/>
    </location>
</feature>
<dbReference type="EMBL" id="UYJE01007661">
    <property type="protein sequence ID" value="VDI56817.1"/>
    <property type="molecule type" value="Genomic_DNA"/>
</dbReference>
<dbReference type="AlphaFoldDB" id="A0A8B6FZZ6"/>
<feature type="compositionally biased region" description="Low complexity" evidence="1">
    <location>
        <begin position="20"/>
        <end position="47"/>
    </location>
</feature>
<feature type="compositionally biased region" description="Polar residues" evidence="1">
    <location>
        <begin position="1"/>
        <end position="19"/>
    </location>
</feature>
<feature type="region of interest" description="Disordered" evidence="1">
    <location>
        <begin position="536"/>
        <end position="561"/>
    </location>
</feature>
<feature type="region of interest" description="Disordered" evidence="1">
    <location>
        <begin position="1"/>
        <end position="115"/>
    </location>
</feature>
<evidence type="ECO:0000313" key="3">
    <source>
        <dbReference type="EMBL" id="VDI56817.1"/>
    </source>
</evidence>
<evidence type="ECO:0008006" key="5">
    <source>
        <dbReference type="Google" id="ProtNLM"/>
    </source>
</evidence>
<feature type="compositionally biased region" description="Low complexity" evidence="1">
    <location>
        <begin position="78"/>
        <end position="95"/>
    </location>
</feature>
<sequence>METMSLSDNTMESSTPNMQSSSDIVTVTSTSVYNSNSNNQNSSSQNTAGSQPEMSIAQTTDIAETNSPMISSGLNPMTSIDSSPSSTETIESSEPIDLESSVSEYLTSSNSEETSSILATEISALTSVGSEMTSPPIVEASSSVLTDSFKSDMPSSSEKPVSSDIQSAPSSVSSLGIVPSSTVTQTTSSSYIQVSSSVLPMTTTTSTKTPTPPTTTIPPSSTLADDIQSSIDGNSLFEVEAALDIICVNITSDEDLRKFVQDDVLKNVDGIRNVVVVKNGCPAKTRRKRAANHLSEVKISVDANIAANDPTGVANDISLAFQNNTESNITDANFLKYAASKFNDSCNAGVCDKLYGYMCTRINSTHGTCTSRCKYVTCSNHGTCSTIVTDSNVFGHRCSCDTEEYYKYEGDNCEDKRMKWELAVAIAAGSGGAVILILVFVLIICCCCKNKGDKYGYDRRHSYEPMSDVIGRSGPAYYRNDSKNQQPGFTNLGYDDDKYSDYSDPSQARPPNGQSWNPEDSKDTYAKITEQLDQEKRFEIKRPQVSGSIRQNSSAEATTGF</sequence>
<feature type="compositionally biased region" description="Polar residues" evidence="1">
    <location>
        <begin position="545"/>
        <end position="561"/>
    </location>
</feature>
<accession>A0A8B6FZZ6</accession>
<proteinExistence type="predicted"/>
<feature type="transmembrane region" description="Helical" evidence="2">
    <location>
        <begin position="422"/>
        <end position="444"/>
    </location>
</feature>
<name>A0A8B6FZZ6_MYTGA</name>
<feature type="region of interest" description="Disordered" evidence="1">
    <location>
        <begin position="149"/>
        <end position="176"/>
    </location>
</feature>
<dbReference type="Proteomes" id="UP000596742">
    <property type="component" value="Unassembled WGS sequence"/>
</dbReference>
<keyword evidence="2" id="KW-1133">Transmembrane helix</keyword>
<comment type="caution">
    <text evidence="3">The sequence shown here is derived from an EMBL/GenBank/DDBJ whole genome shotgun (WGS) entry which is preliminary data.</text>
</comment>
<feature type="compositionally biased region" description="Polar residues" evidence="1">
    <location>
        <begin position="100"/>
        <end position="115"/>
    </location>
</feature>
<keyword evidence="4" id="KW-1185">Reference proteome</keyword>
<protein>
    <recommendedName>
        <fullName evidence="5">EGF-like domain-containing protein</fullName>
    </recommendedName>
</protein>
<keyword evidence="2" id="KW-0812">Transmembrane</keyword>
<evidence type="ECO:0000313" key="4">
    <source>
        <dbReference type="Proteomes" id="UP000596742"/>
    </source>
</evidence>
<evidence type="ECO:0000256" key="1">
    <source>
        <dbReference type="SAM" id="MobiDB-lite"/>
    </source>
</evidence>
<feature type="region of interest" description="Disordered" evidence="1">
    <location>
        <begin position="202"/>
        <end position="222"/>
    </location>
</feature>
<keyword evidence="2" id="KW-0472">Membrane</keyword>